<keyword evidence="3" id="KW-1185">Reference proteome</keyword>
<reference evidence="2 3" key="1">
    <citation type="journal article" date="2013" name="Curr. Biol.">
        <title>The Genome of the Foraminiferan Reticulomyxa filosa.</title>
        <authorList>
            <person name="Glockner G."/>
            <person name="Hulsmann N."/>
            <person name="Schleicher M."/>
            <person name="Noegel A.A."/>
            <person name="Eichinger L."/>
            <person name="Gallinger C."/>
            <person name="Pawlowski J."/>
            <person name="Sierra R."/>
            <person name="Euteneuer U."/>
            <person name="Pillet L."/>
            <person name="Moustafa A."/>
            <person name="Platzer M."/>
            <person name="Groth M."/>
            <person name="Szafranski K."/>
            <person name="Schliwa M."/>
        </authorList>
    </citation>
    <scope>NUCLEOTIDE SEQUENCE [LARGE SCALE GENOMIC DNA]</scope>
</reference>
<organism evidence="2 3">
    <name type="scientific">Reticulomyxa filosa</name>
    <dbReference type="NCBI Taxonomy" id="46433"/>
    <lineage>
        <taxon>Eukaryota</taxon>
        <taxon>Sar</taxon>
        <taxon>Rhizaria</taxon>
        <taxon>Retaria</taxon>
        <taxon>Foraminifera</taxon>
        <taxon>Monothalamids</taxon>
        <taxon>Reticulomyxidae</taxon>
        <taxon>Reticulomyxa</taxon>
    </lineage>
</organism>
<proteinExistence type="predicted"/>
<dbReference type="Proteomes" id="UP000023152">
    <property type="component" value="Unassembled WGS sequence"/>
</dbReference>
<keyword evidence="1" id="KW-1133">Transmembrane helix</keyword>
<dbReference type="EMBL" id="ASPP01047199">
    <property type="protein sequence ID" value="ETN98266.1"/>
    <property type="molecule type" value="Genomic_DNA"/>
</dbReference>
<sequence length="154" mass="18519">MVCCVLFLSFFSNTFTYFLFLNLLEHMEIGSLSLLAAKKDQLNNRRLEPLKKKNCPAISWEQETNNKWNEEEKKKRMEFLFRAVNVPEEKRENIRKKCDENFEHYVLTYDNIFKMLAILVVLMGETLRCYILYLFENLTHTLFDKSTKQKTQIK</sequence>
<feature type="transmembrane region" description="Helical" evidence="1">
    <location>
        <begin position="112"/>
        <end position="135"/>
    </location>
</feature>
<comment type="caution">
    <text evidence="2">The sequence shown here is derived from an EMBL/GenBank/DDBJ whole genome shotgun (WGS) entry which is preliminary data.</text>
</comment>
<evidence type="ECO:0000313" key="3">
    <source>
        <dbReference type="Proteomes" id="UP000023152"/>
    </source>
</evidence>
<protein>
    <submittedName>
        <fullName evidence="2">Uncharacterized protein</fullName>
    </submittedName>
</protein>
<keyword evidence="1" id="KW-0812">Transmembrane</keyword>
<evidence type="ECO:0000313" key="2">
    <source>
        <dbReference type="EMBL" id="ETN98266.1"/>
    </source>
</evidence>
<gene>
    <name evidence="2" type="ORF">RFI_39244</name>
</gene>
<evidence type="ECO:0000256" key="1">
    <source>
        <dbReference type="SAM" id="Phobius"/>
    </source>
</evidence>
<dbReference type="AlphaFoldDB" id="X6LAV6"/>
<accession>X6LAV6</accession>
<keyword evidence="1" id="KW-0472">Membrane</keyword>
<name>X6LAV6_RETFI</name>